<keyword evidence="3" id="KW-0997">Cell inner membrane</keyword>
<keyword evidence="4 7" id="KW-0812">Transmembrane</keyword>
<keyword evidence="6 7" id="KW-0472">Membrane</keyword>
<feature type="transmembrane region" description="Helical" evidence="7">
    <location>
        <begin position="111"/>
        <end position="133"/>
    </location>
</feature>
<dbReference type="PANTHER" id="PTHR33362:SF3">
    <property type="entry name" value="SIALIC ACID TRAP TRANSPORTER PERMEASE PROTEIN SIAT"/>
    <property type="match status" value="1"/>
</dbReference>
<comment type="subcellular location">
    <subcellularLocation>
        <location evidence="1">Cell inner membrane</location>
        <topology evidence="1">Multi-pass membrane protein</topology>
    </subcellularLocation>
</comment>
<feature type="domain" description="TRAP C4-dicarboxylate transport system permease DctM subunit" evidence="8">
    <location>
        <begin position="1"/>
        <end position="290"/>
    </location>
</feature>
<dbReference type="AlphaFoldDB" id="X1HX28"/>
<evidence type="ECO:0000256" key="4">
    <source>
        <dbReference type="ARBA" id="ARBA00022692"/>
    </source>
</evidence>
<feature type="non-terminal residue" evidence="9">
    <location>
        <position position="293"/>
    </location>
</feature>
<feature type="transmembrane region" description="Helical" evidence="7">
    <location>
        <begin position="34"/>
        <end position="60"/>
    </location>
</feature>
<evidence type="ECO:0000256" key="2">
    <source>
        <dbReference type="ARBA" id="ARBA00022475"/>
    </source>
</evidence>
<feature type="transmembrane region" description="Helical" evidence="7">
    <location>
        <begin position="170"/>
        <end position="195"/>
    </location>
</feature>
<dbReference type="InterPro" id="IPR010656">
    <property type="entry name" value="DctM"/>
</dbReference>
<comment type="caution">
    <text evidence="9">The sequence shown here is derived from an EMBL/GenBank/DDBJ whole genome shotgun (WGS) entry which is preliminary data.</text>
</comment>
<dbReference type="GO" id="GO:0005886">
    <property type="term" value="C:plasma membrane"/>
    <property type="evidence" value="ECO:0007669"/>
    <property type="project" value="UniProtKB-SubCell"/>
</dbReference>
<protein>
    <recommendedName>
        <fullName evidence="8">TRAP C4-dicarboxylate transport system permease DctM subunit domain-containing protein</fullName>
    </recommendedName>
</protein>
<dbReference type="PANTHER" id="PTHR33362">
    <property type="entry name" value="SIALIC ACID TRAP TRANSPORTER PERMEASE PROTEIN SIAT-RELATED"/>
    <property type="match status" value="1"/>
</dbReference>
<reference evidence="9" key="1">
    <citation type="journal article" date="2014" name="Front. Microbiol.">
        <title>High frequency of phylogenetically diverse reductive dehalogenase-homologous genes in deep subseafloor sedimentary metagenomes.</title>
        <authorList>
            <person name="Kawai M."/>
            <person name="Futagami T."/>
            <person name="Toyoda A."/>
            <person name="Takaki Y."/>
            <person name="Nishi S."/>
            <person name="Hori S."/>
            <person name="Arai W."/>
            <person name="Tsubouchi T."/>
            <person name="Morono Y."/>
            <person name="Uchiyama I."/>
            <person name="Ito T."/>
            <person name="Fujiyama A."/>
            <person name="Inagaki F."/>
            <person name="Takami H."/>
        </authorList>
    </citation>
    <scope>NUCLEOTIDE SEQUENCE</scope>
    <source>
        <strain evidence="9">Expedition CK06-06</strain>
    </source>
</reference>
<feature type="transmembrane region" description="Helical" evidence="7">
    <location>
        <begin position="66"/>
        <end position="90"/>
    </location>
</feature>
<keyword evidence="2" id="KW-1003">Cell membrane</keyword>
<evidence type="ECO:0000259" key="8">
    <source>
        <dbReference type="Pfam" id="PF06808"/>
    </source>
</evidence>
<dbReference type="NCBIfam" id="TIGR00786">
    <property type="entry name" value="dctM"/>
    <property type="match status" value="1"/>
</dbReference>
<evidence type="ECO:0000256" key="1">
    <source>
        <dbReference type="ARBA" id="ARBA00004429"/>
    </source>
</evidence>
<accession>X1HX28</accession>
<name>X1HX28_9ZZZZ</name>
<evidence type="ECO:0000313" key="9">
    <source>
        <dbReference type="EMBL" id="GAH49858.1"/>
    </source>
</evidence>
<evidence type="ECO:0000256" key="3">
    <source>
        <dbReference type="ARBA" id="ARBA00022519"/>
    </source>
</evidence>
<evidence type="ECO:0000256" key="7">
    <source>
        <dbReference type="SAM" id="Phobius"/>
    </source>
</evidence>
<dbReference type="EMBL" id="BARU01017878">
    <property type="protein sequence ID" value="GAH49858.1"/>
    <property type="molecule type" value="Genomic_DNA"/>
</dbReference>
<feature type="transmembrane region" description="Helical" evidence="7">
    <location>
        <begin position="215"/>
        <end position="246"/>
    </location>
</feature>
<feature type="transmembrane region" description="Helical" evidence="7">
    <location>
        <begin position="139"/>
        <end position="158"/>
    </location>
</feature>
<evidence type="ECO:0000256" key="5">
    <source>
        <dbReference type="ARBA" id="ARBA00022989"/>
    </source>
</evidence>
<evidence type="ECO:0000256" key="6">
    <source>
        <dbReference type="ARBA" id="ARBA00023136"/>
    </source>
</evidence>
<organism evidence="9">
    <name type="scientific">marine sediment metagenome</name>
    <dbReference type="NCBI Taxonomy" id="412755"/>
    <lineage>
        <taxon>unclassified sequences</taxon>
        <taxon>metagenomes</taxon>
        <taxon>ecological metagenomes</taxon>
    </lineage>
</organism>
<keyword evidence="5 7" id="KW-1133">Transmembrane helix</keyword>
<dbReference type="GO" id="GO:0022857">
    <property type="term" value="F:transmembrane transporter activity"/>
    <property type="evidence" value="ECO:0007669"/>
    <property type="project" value="TreeGrafter"/>
</dbReference>
<proteinExistence type="predicted"/>
<gene>
    <name evidence="9" type="ORF">S03H2_29599</name>
</gene>
<sequence length="293" mass="31090">MVFAGVSGSSTADTAAIGSIMLPAMKEKGYNMKFATALQAAAGSIGPVIPPSILMIIIGYTTNTSIAQLFLGGIIPGVMIGGGLMVVSYFHALKGGKAYLPTIKKFSLKRVFKAGVVALPGLGLPFIIIFGIVGGVFTATEAAVIAVVYGFFVGIFIYKEMKIKDIPNILLESVKIACIVMFVVTTAFLFAWIVTAKNLPLILSNFMQANVSSRVGFFIFLNILLIIVGMFMESFSAILVLVPLIFPIAQSYGIDPVHFGVVVTVNFAIGYITPPYGATLFVSCSLTGKSIRE</sequence>
<dbReference type="Pfam" id="PF06808">
    <property type="entry name" value="DctM"/>
    <property type="match status" value="1"/>
</dbReference>
<dbReference type="InterPro" id="IPR004681">
    <property type="entry name" value="TRAP_DctM"/>
</dbReference>